<organism evidence="1">
    <name type="scientific">bioreactor metagenome</name>
    <dbReference type="NCBI Taxonomy" id="1076179"/>
    <lineage>
        <taxon>unclassified sequences</taxon>
        <taxon>metagenomes</taxon>
        <taxon>ecological metagenomes</taxon>
    </lineage>
</organism>
<gene>
    <name evidence="1" type="ORF">SDC9_170380</name>
</gene>
<dbReference type="EMBL" id="VSSQ01071380">
    <property type="protein sequence ID" value="MPN22995.1"/>
    <property type="molecule type" value="Genomic_DNA"/>
</dbReference>
<sequence length="87" mass="9567">MLAMTAARLGRPELAVDLLLHDNYIFDEHGLAYGEGSPYPYFPSNGGLLTAIAMMAEGWDGSGDVTAPGFPKDSSWKIKYENFHKFP</sequence>
<reference evidence="1" key="1">
    <citation type="submission" date="2019-08" db="EMBL/GenBank/DDBJ databases">
        <authorList>
            <person name="Kucharzyk K."/>
            <person name="Murdoch R.W."/>
            <person name="Higgins S."/>
            <person name="Loffler F."/>
        </authorList>
    </citation>
    <scope>NUCLEOTIDE SEQUENCE</scope>
</reference>
<dbReference type="AlphaFoldDB" id="A0A645G8N0"/>
<protein>
    <submittedName>
        <fullName evidence="1">Uncharacterized protein</fullName>
    </submittedName>
</protein>
<evidence type="ECO:0000313" key="1">
    <source>
        <dbReference type="EMBL" id="MPN22995.1"/>
    </source>
</evidence>
<proteinExistence type="predicted"/>
<accession>A0A645G8N0</accession>
<name>A0A645G8N0_9ZZZZ</name>
<comment type="caution">
    <text evidence="1">The sequence shown here is derived from an EMBL/GenBank/DDBJ whole genome shotgun (WGS) entry which is preliminary data.</text>
</comment>